<dbReference type="AlphaFoldDB" id="J3NDT8"/>
<reference evidence="2" key="2">
    <citation type="submission" date="2013-04" db="UniProtKB">
        <authorList>
            <consortium name="EnsemblPlants"/>
        </authorList>
    </citation>
    <scope>IDENTIFICATION</scope>
</reference>
<name>J3NDT8_ORYBR</name>
<dbReference type="OMA" id="PCKKEIM"/>
<sequence length="197" mass="21757">MDHLELELVVDMPFSVGITEIEWPMAIGEDNDIPELPNVTNLELTVDFMSGGHAIGATLAKLISKCKKLQNLSITIDINDDYEEEYGDIENCSNSSCFCRRPEGWEDMVAISLGHLRVVVIPGSTSVGDLTKLVQLLVASSPALVTMMDEYGTHIYGGEQRQPAAVCESRTSAQENEEDEAEDYGRERKRSKTMDGI</sequence>
<dbReference type="Proteomes" id="UP000006038">
    <property type="component" value="Chromosome 12"/>
</dbReference>
<dbReference type="EnsemblPlants" id="OB12G21460.1">
    <property type="protein sequence ID" value="OB12G21460.1"/>
    <property type="gene ID" value="OB12G21460"/>
</dbReference>
<organism evidence="2">
    <name type="scientific">Oryza brachyantha</name>
    <name type="common">malo sina</name>
    <dbReference type="NCBI Taxonomy" id="4533"/>
    <lineage>
        <taxon>Eukaryota</taxon>
        <taxon>Viridiplantae</taxon>
        <taxon>Streptophyta</taxon>
        <taxon>Embryophyta</taxon>
        <taxon>Tracheophyta</taxon>
        <taxon>Spermatophyta</taxon>
        <taxon>Magnoliopsida</taxon>
        <taxon>Liliopsida</taxon>
        <taxon>Poales</taxon>
        <taxon>Poaceae</taxon>
        <taxon>BOP clade</taxon>
        <taxon>Oryzoideae</taxon>
        <taxon>Oryzeae</taxon>
        <taxon>Oryzinae</taxon>
        <taxon>Oryza</taxon>
    </lineage>
</organism>
<dbReference type="Gramene" id="OB12G21460.1">
    <property type="protein sequence ID" value="OB12G21460.1"/>
    <property type="gene ID" value="OB12G21460"/>
</dbReference>
<keyword evidence="3" id="KW-1185">Reference proteome</keyword>
<evidence type="ECO:0000313" key="2">
    <source>
        <dbReference type="EnsemblPlants" id="OB12G21460.1"/>
    </source>
</evidence>
<protein>
    <recommendedName>
        <fullName evidence="4">FBD domain-containing protein</fullName>
    </recommendedName>
</protein>
<reference evidence="2" key="1">
    <citation type="journal article" date="2013" name="Nat. Commun.">
        <title>Whole-genome sequencing of Oryza brachyantha reveals mechanisms underlying Oryza genome evolution.</title>
        <authorList>
            <person name="Chen J."/>
            <person name="Huang Q."/>
            <person name="Gao D."/>
            <person name="Wang J."/>
            <person name="Lang Y."/>
            <person name="Liu T."/>
            <person name="Li B."/>
            <person name="Bai Z."/>
            <person name="Luis Goicoechea J."/>
            <person name="Liang C."/>
            <person name="Chen C."/>
            <person name="Zhang W."/>
            <person name="Sun S."/>
            <person name="Liao Y."/>
            <person name="Zhang X."/>
            <person name="Yang L."/>
            <person name="Song C."/>
            <person name="Wang M."/>
            <person name="Shi J."/>
            <person name="Liu G."/>
            <person name="Liu J."/>
            <person name="Zhou H."/>
            <person name="Zhou W."/>
            <person name="Yu Q."/>
            <person name="An N."/>
            <person name="Chen Y."/>
            <person name="Cai Q."/>
            <person name="Wang B."/>
            <person name="Liu B."/>
            <person name="Min J."/>
            <person name="Huang Y."/>
            <person name="Wu H."/>
            <person name="Li Z."/>
            <person name="Zhang Y."/>
            <person name="Yin Y."/>
            <person name="Song W."/>
            <person name="Jiang J."/>
            <person name="Jackson S.A."/>
            <person name="Wing R.A."/>
            <person name="Wang J."/>
            <person name="Chen M."/>
        </authorList>
    </citation>
    <scope>NUCLEOTIDE SEQUENCE [LARGE SCALE GENOMIC DNA]</scope>
    <source>
        <strain evidence="2">cv. IRGC 101232</strain>
    </source>
</reference>
<accession>J3NDT8</accession>
<feature type="region of interest" description="Disordered" evidence="1">
    <location>
        <begin position="162"/>
        <end position="197"/>
    </location>
</feature>
<evidence type="ECO:0008006" key="4">
    <source>
        <dbReference type="Google" id="ProtNLM"/>
    </source>
</evidence>
<evidence type="ECO:0000313" key="3">
    <source>
        <dbReference type="Proteomes" id="UP000006038"/>
    </source>
</evidence>
<proteinExistence type="predicted"/>
<dbReference type="HOGENOM" id="CLU_1386086_0_0_1"/>
<evidence type="ECO:0000256" key="1">
    <source>
        <dbReference type="SAM" id="MobiDB-lite"/>
    </source>
</evidence>